<accession>A0AAV3UCA8</accession>
<sequence length="84" mass="9665">MIYAAVTGSKEHVPREMCTTQPRIWTFNAIRRSPIGQIKDGKIDAGRTDSNEDVNDRRMDYLKDNEEVVCLRFNPTGFVMKSDK</sequence>
<dbReference type="AlphaFoldDB" id="A0AAV3UCA8"/>
<dbReference type="Proteomes" id="UP001501729">
    <property type="component" value="Unassembled WGS sequence"/>
</dbReference>
<protein>
    <submittedName>
        <fullName evidence="1">Uncharacterized protein</fullName>
    </submittedName>
</protein>
<reference evidence="1 2" key="1">
    <citation type="journal article" date="2019" name="Int. J. Syst. Evol. Microbiol.">
        <title>The Global Catalogue of Microorganisms (GCM) 10K type strain sequencing project: providing services to taxonomists for standard genome sequencing and annotation.</title>
        <authorList>
            <consortium name="The Broad Institute Genomics Platform"/>
            <consortium name="The Broad Institute Genome Sequencing Center for Infectious Disease"/>
            <person name="Wu L."/>
            <person name="Ma J."/>
        </authorList>
    </citation>
    <scope>NUCLEOTIDE SEQUENCE [LARGE SCALE GENOMIC DNA]</scope>
    <source>
        <strain evidence="1 2">JCM 17504</strain>
    </source>
</reference>
<keyword evidence="2" id="KW-1185">Reference proteome</keyword>
<organism evidence="1 2">
    <name type="scientific">Haladaptatus pallidirubidus</name>
    <dbReference type="NCBI Taxonomy" id="1008152"/>
    <lineage>
        <taxon>Archaea</taxon>
        <taxon>Methanobacteriati</taxon>
        <taxon>Methanobacteriota</taxon>
        <taxon>Stenosarchaea group</taxon>
        <taxon>Halobacteria</taxon>
        <taxon>Halobacteriales</taxon>
        <taxon>Haladaptataceae</taxon>
        <taxon>Haladaptatus</taxon>
    </lineage>
</organism>
<evidence type="ECO:0000313" key="2">
    <source>
        <dbReference type="Proteomes" id="UP001501729"/>
    </source>
</evidence>
<gene>
    <name evidence="1" type="ORF">GCM10025751_06110</name>
</gene>
<dbReference type="EMBL" id="BAABKX010000001">
    <property type="protein sequence ID" value="GAA5042571.1"/>
    <property type="molecule type" value="Genomic_DNA"/>
</dbReference>
<comment type="caution">
    <text evidence="1">The sequence shown here is derived from an EMBL/GenBank/DDBJ whole genome shotgun (WGS) entry which is preliminary data.</text>
</comment>
<evidence type="ECO:0000313" key="1">
    <source>
        <dbReference type="EMBL" id="GAA5042571.1"/>
    </source>
</evidence>
<name>A0AAV3UCA8_9EURY</name>
<proteinExistence type="predicted"/>